<evidence type="ECO:0000256" key="6">
    <source>
        <dbReference type="PROSITE-ProRule" id="PRU00175"/>
    </source>
</evidence>
<dbReference type="SMART" id="SM00249">
    <property type="entry name" value="PHD"/>
    <property type="match status" value="3"/>
</dbReference>
<dbReference type="EnsemblPlants" id="Zm00001eb137800_T003">
    <property type="protein sequence ID" value="Zm00001eb137800_P003"/>
    <property type="gene ID" value="Zm00001eb137800"/>
</dbReference>
<evidence type="ECO:0000256" key="2">
    <source>
        <dbReference type="ARBA" id="ARBA00022771"/>
    </source>
</evidence>
<dbReference type="FunFam" id="3.30.40.10:FF:000638">
    <property type="entry name" value="PHD finger family protein"/>
    <property type="match status" value="1"/>
</dbReference>
<dbReference type="Gramene" id="Zm00001eb137800_T003">
    <property type="protein sequence ID" value="Zm00001eb137800_P003"/>
    <property type="gene ID" value="Zm00001eb137800"/>
</dbReference>
<keyword evidence="8" id="KW-0472">Membrane</keyword>
<keyword evidence="13" id="KW-1267">Proteomics identification</keyword>
<dbReference type="PROSITE" id="PS01359">
    <property type="entry name" value="ZF_PHD_1"/>
    <property type="match status" value="1"/>
</dbReference>
<evidence type="ECO:0000313" key="11">
    <source>
        <dbReference type="EnsemblPlants" id="Zm00001eb137800_P003"/>
    </source>
</evidence>
<evidence type="ECO:0000259" key="9">
    <source>
        <dbReference type="PROSITE" id="PS50016"/>
    </source>
</evidence>
<feature type="domain" description="PHD-type" evidence="9">
    <location>
        <begin position="134"/>
        <end position="192"/>
    </location>
</feature>
<reference evidence="12" key="1">
    <citation type="submission" date="2015-12" db="EMBL/GenBank/DDBJ databases">
        <title>Update maize B73 reference genome by single molecule sequencing technologies.</title>
        <authorList>
            <consortium name="Maize Genome Sequencing Project"/>
            <person name="Ware D."/>
        </authorList>
    </citation>
    <scope>NUCLEOTIDE SEQUENCE [LARGE SCALE GENOMIC DNA]</scope>
    <source>
        <strain evidence="12">cv. B73</strain>
    </source>
</reference>
<dbReference type="InterPro" id="IPR013083">
    <property type="entry name" value="Znf_RING/FYVE/PHD"/>
</dbReference>
<sequence length="412" mass="45499">MAFHVACPITCRRVCDCELGFGAAAARKGGGGGAAAAVWAGTAAVLEGFLVDPWLLRPAGAVDEDAATVQVEVPPLEPDPEDGEDEARRAAAQRGAAAAEDLARRFESGAYGSPEAGEDEDEWDREDQGNAAVKVMCRLCFSGENEGSTKAAKMLPCKLCSKRYHRNCLKSWGEHRDLFHWSSWVCPSCRSCEVCRRPGDPNKLMFCKRCDGAYHCYCQQPSHKNVTHGPYLCPKHTRCHSCGSGVPGSGHSTRWFLGYTCCDACGRLFVKGNYCPICLKVYRDSEVIPMVCCDVCEKWVHIECDGISEEKYQQFQADQNLQYTCAACRGECSQVITTSAIMPHCYIVSSNTHFANIRSETLRMQSGSFGRGGMLPIMSLWLLYGLLLHCLLLKMSHHLIKTLMMRNSVHMH</sequence>
<keyword evidence="2 6" id="KW-0863">Zinc-finger</keyword>
<evidence type="ECO:0000313" key="12">
    <source>
        <dbReference type="Proteomes" id="UP000007305"/>
    </source>
</evidence>
<evidence type="ECO:0000256" key="5">
    <source>
        <dbReference type="ARBA" id="ARBA00023163"/>
    </source>
</evidence>
<feature type="domain" description="PHD-type" evidence="9">
    <location>
        <begin position="272"/>
        <end position="331"/>
    </location>
</feature>
<evidence type="ECO:0007829" key="13">
    <source>
        <dbReference type="PeptideAtlas" id="A0A804N611"/>
    </source>
</evidence>
<evidence type="ECO:0000256" key="1">
    <source>
        <dbReference type="ARBA" id="ARBA00022723"/>
    </source>
</evidence>
<organism evidence="11 12">
    <name type="scientific">Zea mays</name>
    <name type="common">Maize</name>
    <dbReference type="NCBI Taxonomy" id="4577"/>
    <lineage>
        <taxon>Eukaryota</taxon>
        <taxon>Viridiplantae</taxon>
        <taxon>Streptophyta</taxon>
        <taxon>Embryophyta</taxon>
        <taxon>Tracheophyta</taxon>
        <taxon>Spermatophyta</taxon>
        <taxon>Magnoliopsida</taxon>
        <taxon>Liliopsida</taxon>
        <taxon>Poales</taxon>
        <taxon>Poaceae</taxon>
        <taxon>PACMAD clade</taxon>
        <taxon>Panicoideae</taxon>
        <taxon>Andropogonodae</taxon>
        <taxon>Andropogoneae</taxon>
        <taxon>Tripsacinae</taxon>
        <taxon>Zea</taxon>
    </lineage>
</organism>
<dbReference type="InterPro" id="IPR001841">
    <property type="entry name" value="Znf_RING"/>
</dbReference>
<evidence type="ECO:0000256" key="3">
    <source>
        <dbReference type="ARBA" id="ARBA00022833"/>
    </source>
</evidence>
<dbReference type="AlphaFoldDB" id="A0A804N611"/>
<evidence type="ECO:0000256" key="8">
    <source>
        <dbReference type="SAM" id="Phobius"/>
    </source>
</evidence>
<evidence type="ECO:0000259" key="10">
    <source>
        <dbReference type="PROSITE" id="PS50089"/>
    </source>
</evidence>
<dbReference type="InterPro" id="IPR011011">
    <property type="entry name" value="Znf_FYVE_PHD"/>
</dbReference>
<dbReference type="PANTHER" id="PTHR45838">
    <property type="entry name" value="HISTONE-LYSINE-N-METHYLTRANSFERASE 2 KMT2 FAMILY MEMBER"/>
    <property type="match status" value="1"/>
</dbReference>
<feature type="domain" description="RING-type" evidence="10">
    <location>
        <begin position="137"/>
        <end position="190"/>
    </location>
</feature>
<reference evidence="11" key="2">
    <citation type="submission" date="2019-07" db="EMBL/GenBank/DDBJ databases">
        <authorList>
            <person name="Seetharam A."/>
            <person name="Woodhouse M."/>
            <person name="Cannon E."/>
        </authorList>
    </citation>
    <scope>NUCLEOTIDE SEQUENCE [LARGE SCALE GENOMIC DNA]</scope>
    <source>
        <strain evidence="11">cv. B73</strain>
    </source>
</reference>
<dbReference type="PANTHER" id="PTHR45838:SF4">
    <property type="entry name" value="HISTONE-LYSINE N-METHYLTRANSFERASE TRITHORAX"/>
    <property type="match status" value="1"/>
</dbReference>
<keyword evidence="8" id="KW-1133">Transmembrane helix</keyword>
<proteinExistence type="evidence at protein level"/>
<dbReference type="FunFam" id="3.30.40.10:FF:000238">
    <property type="entry name" value="PHD finger family protein"/>
    <property type="match status" value="1"/>
</dbReference>
<feature type="region of interest" description="Disordered" evidence="7">
    <location>
        <begin position="72"/>
        <end position="94"/>
    </location>
</feature>
<dbReference type="InterPro" id="IPR001965">
    <property type="entry name" value="Znf_PHD"/>
</dbReference>
<dbReference type="PROSITE" id="PS50016">
    <property type="entry name" value="ZF_PHD_2"/>
    <property type="match status" value="2"/>
</dbReference>
<dbReference type="GO" id="GO:0008270">
    <property type="term" value="F:zinc ion binding"/>
    <property type="evidence" value="ECO:0007669"/>
    <property type="project" value="UniProtKB-KW"/>
</dbReference>
<dbReference type="Pfam" id="PF00628">
    <property type="entry name" value="PHD"/>
    <property type="match status" value="2"/>
</dbReference>
<dbReference type="PROSITE" id="PS50089">
    <property type="entry name" value="ZF_RING_2"/>
    <property type="match status" value="1"/>
</dbReference>
<accession>A0A804N611</accession>
<keyword evidence="5" id="KW-0804">Transcription</keyword>
<dbReference type="SUPFAM" id="SSF57903">
    <property type="entry name" value="FYVE/PHD zinc finger"/>
    <property type="match status" value="3"/>
</dbReference>
<dbReference type="InterPro" id="IPR019786">
    <property type="entry name" value="Zinc_finger_PHD-type_CS"/>
</dbReference>
<dbReference type="InterPro" id="IPR019787">
    <property type="entry name" value="Znf_PHD-finger"/>
</dbReference>
<protein>
    <recommendedName>
        <fullName evidence="14">RING/FYVE/PHD-type zinc finger family protein</fullName>
    </recommendedName>
</protein>
<keyword evidence="3" id="KW-0862">Zinc</keyword>
<dbReference type="Gene3D" id="3.30.40.10">
    <property type="entry name" value="Zinc/RING finger domain, C3HC4 (zinc finger)"/>
    <property type="match status" value="3"/>
</dbReference>
<gene>
    <name evidence="11" type="primary">LOC103650588</name>
</gene>
<dbReference type="Proteomes" id="UP000007305">
    <property type="component" value="Chromosome 3"/>
</dbReference>
<evidence type="ECO:0000256" key="4">
    <source>
        <dbReference type="ARBA" id="ARBA00023015"/>
    </source>
</evidence>
<keyword evidence="12" id="KW-1185">Reference proteome</keyword>
<feature type="transmembrane region" description="Helical" evidence="8">
    <location>
        <begin position="373"/>
        <end position="393"/>
    </location>
</feature>
<keyword evidence="4" id="KW-0805">Transcription regulation</keyword>
<evidence type="ECO:0008006" key="14">
    <source>
        <dbReference type="Google" id="ProtNLM"/>
    </source>
</evidence>
<name>A0A804N611_MAIZE</name>
<keyword evidence="1" id="KW-0479">Metal-binding</keyword>
<reference evidence="11" key="3">
    <citation type="submission" date="2021-05" db="UniProtKB">
        <authorList>
            <consortium name="EnsemblPlants"/>
        </authorList>
    </citation>
    <scope>IDENTIFICATION</scope>
    <source>
        <strain evidence="11">cv. B73</strain>
    </source>
</reference>
<keyword evidence="8" id="KW-0812">Transmembrane</keyword>
<evidence type="ECO:0000256" key="7">
    <source>
        <dbReference type="SAM" id="MobiDB-lite"/>
    </source>
</evidence>